<evidence type="ECO:0000256" key="2">
    <source>
        <dbReference type="ARBA" id="ARBA00009724"/>
    </source>
</evidence>
<keyword evidence="4" id="KW-0574">Periplasm</keyword>
<evidence type="ECO:0000256" key="5">
    <source>
        <dbReference type="SAM" id="SignalP"/>
    </source>
</evidence>
<dbReference type="EMBL" id="LNJQ01000001">
    <property type="protein sequence ID" value="KWZ43783.1"/>
    <property type="molecule type" value="Genomic_DNA"/>
</dbReference>
<evidence type="ECO:0000256" key="1">
    <source>
        <dbReference type="ARBA" id="ARBA00004418"/>
    </source>
</evidence>
<accession>A0ABR5TFN2</accession>
<reference evidence="6 7" key="1">
    <citation type="submission" date="2015-11" db="EMBL/GenBank/DDBJ databases">
        <authorList>
            <person name="Sahl J."/>
            <person name="Wagner D."/>
            <person name="Keim P."/>
        </authorList>
    </citation>
    <scope>NUCLEOTIDE SEQUENCE [LARGE SCALE GENOMIC DNA]</scope>
    <source>
        <strain evidence="6 7">BDU18</strain>
    </source>
</reference>
<keyword evidence="7" id="KW-1185">Reference proteome</keyword>
<dbReference type="SUPFAM" id="SSF89872">
    <property type="entry name" value="Inhibitor of vertebrate lysozyme, Ivy"/>
    <property type="match status" value="1"/>
</dbReference>
<comment type="caution">
    <text evidence="6">The sequence shown here is derived from an EMBL/GenBank/DDBJ whole genome shotgun (WGS) entry which is preliminary data.</text>
</comment>
<dbReference type="RefSeq" id="WP_038753620.1">
    <property type="nucleotide sequence ID" value="NZ_CP013417.1"/>
</dbReference>
<dbReference type="InterPro" id="IPR014453">
    <property type="entry name" value="Inhibitor_vertebrate_lysozyme"/>
</dbReference>
<comment type="subcellular location">
    <subcellularLocation>
        <location evidence="1">Periplasm</location>
    </subcellularLocation>
</comment>
<dbReference type="Proteomes" id="UP000070255">
    <property type="component" value="Unassembled WGS sequence"/>
</dbReference>
<organism evidence="6 7">
    <name type="scientific">Burkholderia savannae</name>
    <dbReference type="NCBI Taxonomy" id="1637837"/>
    <lineage>
        <taxon>Bacteria</taxon>
        <taxon>Pseudomonadati</taxon>
        <taxon>Pseudomonadota</taxon>
        <taxon>Betaproteobacteria</taxon>
        <taxon>Burkholderiales</taxon>
        <taxon>Burkholderiaceae</taxon>
        <taxon>Burkholderia</taxon>
        <taxon>pseudomallei group</taxon>
    </lineage>
</organism>
<name>A0ABR5TFN2_9BURK</name>
<comment type="similarity">
    <text evidence="2">Belongs to the ivy family.</text>
</comment>
<evidence type="ECO:0008006" key="8">
    <source>
        <dbReference type="Google" id="ProtNLM"/>
    </source>
</evidence>
<gene>
    <name evidence="6" type="ORF">WS72_13575</name>
</gene>
<dbReference type="Gene3D" id="3.40.1420.10">
    <property type="entry name" value="Inhibitor of vertebrate lysozyme"/>
    <property type="match status" value="1"/>
</dbReference>
<sequence length="160" mass="18046">MIIRHYRSTARRAALAVLVAGIAGAAAAADEPAQTPTFSEAIAQSAHRAEWQRMIASEKRVPEWLASDNRVSSPYRREQVEGASYLVGWMCKPHDCAANQFYGVIDEDSHRVWGMLVTLPETPGAYDAPSKYASFRWFGMPDERMKAYLQDQLKQDPNWK</sequence>
<evidence type="ECO:0000256" key="4">
    <source>
        <dbReference type="ARBA" id="ARBA00022764"/>
    </source>
</evidence>
<proteinExistence type="inferred from homology"/>
<evidence type="ECO:0000313" key="6">
    <source>
        <dbReference type="EMBL" id="KWZ43783.1"/>
    </source>
</evidence>
<dbReference type="Pfam" id="PF08816">
    <property type="entry name" value="Ivy"/>
    <property type="match status" value="1"/>
</dbReference>
<evidence type="ECO:0000256" key="3">
    <source>
        <dbReference type="ARBA" id="ARBA00022729"/>
    </source>
</evidence>
<dbReference type="InterPro" id="IPR036501">
    <property type="entry name" value="Inhibitor_vert_lysozyme_sf"/>
</dbReference>
<keyword evidence="3 5" id="KW-0732">Signal</keyword>
<dbReference type="PIRSF" id="PIRSF009103">
    <property type="entry name" value="Ivy"/>
    <property type="match status" value="1"/>
</dbReference>
<protein>
    <recommendedName>
        <fullName evidence="8">Inhibitor of vertebrate lysozyme (Ivy)</fullName>
    </recommendedName>
</protein>
<feature type="chain" id="PRO_5045714176" description="Inhibitor of vertebrate lysozyme (Ivy)" evidence="5">
    <location>
        <begin position="29"/>
        <end position="160"/>
    </location>
</feature>
<feature type="signal peptide" evidence="5">
    <location>
        <begin position="1"/>
        <end position="28"/>
    </location>
</feature>
<evidence type="ECO:0000313" key="7">
    <source>
        <dbReference type="Proteomes" id="UP000070255"/>
    </source>
</evidence>